<proteinExistence type="predicted"/>
<comment type="caution">
    <text evidence="1">The sequence shown here is derived from an EMBL/GenBank/DDBJ whole genome shotgun (WGS) entry which is preliminary data.</text>
</comment>
<dbReference type="AlphaFoldDB" id="A0A644Z4Q2"/>
<name>A0A644Z4Q2_9ZZZZ</name>
<accession>A0A644Z4Q2</accession>
<evidence type="ECO:0000313" key="1">
    <source>
        <dbReference type="EMBL" id="MPM35772.1"/>
    </source>
</evidence>
<gene>
    <name evidence="1" type="ORF">SDC9_82366</name>
</gene>
<reference evidence="1" key="1">
    <citation type="submission" date="2019-08" db="EMBL/GenBank/DDBJ databases">
        <authorList>
            <person name="Kucharzyk K."/>
            <person name="Murdoch R.W."/>
            <person name="Higgins S."/>
            <person name="Loffler F."/>
        </authorList>
    </citation>
    <scope>NUCLEOTIDE SEQUENCE</scope>
</reference>
<organism evidence="1">
    <name type="scientific">bioreactor metagenome</name>
    <dbReference type="NCBI Taxonomy" id="1076179"/>
    <lineage>
        <taxon>unclassified sequences</taxon>
        <taxon>metagenomes</taxon>
        <taxon>ecological metagenomes</taxon>
    </lineage>
</organism>
<dbReference type="EMBL" id="VSSQ01007392">
    <property type="protein sequence ID" value="MPM35772.1"/>
    <property type="molecule type" value="Genomic_DNA"/>
</dbReference>
<sequence length="725" mass="82234">MGLTEVLLREKLSAAGVQLGENSKIEGIMPSPYGEYNVYISNDKIRSVKTYTLKIPEARSELFTCHASDSEDIEETFDVINTVMLKNVCVIERYRLPRTSSEELNTIITSDFFKFADENAVFSDKRKELAYYVNFKIRRTYGLERIEVHYITFDEYGRKSDEIKKYFCETTTGAYWRDGDEVPEDIIKTLALNFTDRLQMFVGDVSAVNPLKTDVNSVAAAIYLTGRTAIDPAKISVYTHNSRKMINISIQEIKSIFSDCFSTVFEIGPDKINFCDNYTILTQNDSGYHLEITNASTVLNRPLSEIGIVGNRITVDAVCEYAARFGFTYGRKTMRYEFQFDGLELKLITAKTINDSEEEPVSSENYLGYGEGWNKIDLTEQVKKAGYDVILRYYGYSRDEWVLPYAPVIAANKSNYTSTIDGKVTDCFTGLTLLFYDIEHDCLCDRKIVINDSDYIRADLSCALSTIDGFLYIKTSVYSSEGNLNKTYRLEYDGSFNPSLINAQPELIDMADGEIYNIPTKIEAGGWVAERDSDGSIYATRISDGEKKVLYEGIPVEITVEGSTAARLFGVISEKYIVYSIYGWEWSIGYGVFNTETGTNWLVKNGKSLYCARGDYLILLDDTNLEYTKITSPYETFNLTEYINEGDSIYIDENFENITVVNWSSSTSDNYLGIYTFKRESDKLVPKSFDRITGNNAGERVIISGGYALVSSNDMKEFISKKLIY</sequence>
<protein>
    <submittedName>
        <fullName evidence="1">Uncharacterized protein</fullName>
    </submittedName>
</protein>